<evidence type="ECO:0000256" key="1">
    <source>
        <dbReference type="SAM" id="MobiDB-lite"/>
    </source>
</evidence>
<name>A0A4C1X3Q1_EUMVA</name>
<feature type="compositionally biased region" description="Basic and acidic residues" evidence="1">
    <location>
        <begin position="91"/>
        <end position="100"/>
    </location>
</feature>
<accession>A0A4C1X3Q1</accession>
<organism evidence="2 3">
    <name type="scientific">Eumeta variegata</name>
    <name type="common">Bagworm moth</name>
    <name type="synonym">Eumeta japonica</name>
    <dbReference type="NCBI Taxonomy" id="151549"/>
    <lineage>
        <taxon>Eukaryota</taxon>
        <taxon>Metazoa</taxon>
        <taxon>Ecdysozoa</taxon>
        <taxon>Arthropoda</taxon>
        <taxon>Hexapoda</taxon>
        <taxon>Insecta</taxon>
        <taxon>Pterygota</taxon>
        <taxon>Neoptera</taxon>
        <taxon>Endopterygota</taxon>
        <taxon>Lepidoptera</taxon>
        <taxon>Glossata</taxon>
        <taxon>Ditrysia</taxon>
        <taxon>Tineoidea</taxon>
        <taxon>Psychidae</taxon>
        <taxon>Oiketicinae</taxon>
        <taxon>Eumeta</taxon>
    </lineage>
</organism>
<dbReference type="Proteomes" id="UP000299102">
    <property type="component" value="Unassembled WGS sequence"/>
</dbReference>
<proteinExistence type="predicted"/>
<evidence type="ECO:0000313" key="2">
    <source>
        <dbReference type="EMBL" id="GBP58366.1"/>
    </source>
</evidence>
<feature type="region of interest" description="Disordered" evidence="1">
    <location>
        <begin position="1"/>
        <end position="100"/>
    </location>
</feature>
<comment type="caution">
    <text evidence="2">The sequence shown here is derived from an EMBL/GenBank/DDBJ whole genome shotgun (WGS) entry which is preliminary data.</text>
</comment>
<gene>
    <name evidence="2" type="ORF">EVAR_40935_1</name>
</gene>
<feature type="compositionally biased region" description="Basic and acidic residues" evidence="1">
    <location>
        <begin position="1"/>
        <end position="10"/>
    </location>
</feature>
<reference evidence="2 3" key="1">
    <citation type="journal article" date="2019" name="Commun. Biol.">
        <title>The bagworm genome reveals a unique fibroin gene that provides high tensile strength.</title>
        <authorList>
            <person name="Kono N."/>
            <person name="Nakamura H."/>
            <person name="Ohtoshi R."/>
            <person name="Tomita M."/>
            <person name="Numata K."/>
            <person name="Arakawa K."/>
        </authorList>
    </citation>
    <scope>NUCLEOTIDE SEQUENCE [LARGE SCALE GENOMIC DNA]</scope>
</reference>
<keyword evidence="3" id="KW-1185">Reference proteome</keyword>
<dbReference type="AlphaFoldDB" id="A0A4C1X3Q1"/>
<sequence>MRESAEELARCARGAGARGRVRAGLAPRAPSRRPERTTPTHTRRREPVRVPLDAASHTRGTTHVSYAPGEHSAPSPPRARPATLRSVDSAGGRDRSETRAPDAVCVLAARGVDTYVYGTQPFSVRRRGTDVFDRSMSANERGVRGGAGGV</sequence>
<dbReference type="EMBL" id="BGZK01000733">
    <property type="protein sequence ID" value="GBP58366.1"/>
    <property type="molecule type" value="Genomic_DNA"/>
</dbReference>
<protein>
    <submittedName>
        <fullName evidence="2">Uncharacterized protein</fullName>
    </submittedName>
</protein>
<evidence type="ECO:0000313" key="3">
    <source>
        <dbReference type="Proteomes" id="UP000299102"/>
    </source>
</evidence>